<dbReference type="Proteomes" id="UP000188836">
    <property type="component" value="Unassembled WGS sequence"/>
</dbReference>
<dbReference type="Gene3D" id="1.10.530.10">
    <property type="match status" value="1"/>
</dbReference>
<feature type="region of interest" description="Disordered" evidence="1">
    <location>
        <begin position="23"/>
        <end position="82"/>
    </location>
</feature>
<protein>
    <submittedName>
        <fullName evidence="4">Lytic transglycosylase</fullName>
    </submittedName>
</protein>
<dbReference type="PANTHER" id="PTHR30163">
    <property type="entry name" value="MEMBRANE-BOUND LYTIC MUREIN TRANSGLYCOSYLASE B"/>
    <property type="match status" value="1"/>
</dbReference>
<feature type="compositionally biased region" description="Low complexity" evidence="1">
    <location>
        <begin position="48"/>
        <end position="60"/>
    </location>
</feature>
<feature type="compositionally biased region" description="Pro residues" evidence="1">
    <location>
        <begin position="353"/>
        <end position="364"/>
    </location>
</feature>
<evidence type="ECO:0000259" key="3">
    <source>
        <dbReference type="Pfam" id="PF13406"/>
    </source>
</evidence>
<feature type="signal peptide" evidence="2">
    <location>
        <begin position="1"/>
        <end position="25"/>
    </location>
</feature>
<dbReference type="Pfam" id="PF13406">
    <property type="entry name" value="SLT_2"/>
    <property type="match status" value="1"/>
</dbReference>
<feature type="compositionally biased region" description="Pro residues" evidence="1">
    <location>
        <begin position="386"/>
        <end position="415"/>
    </location>
</feature>
<feature type="region of interest" description="Disordered" evidence="1">
    <location>
        <begin position="353"/>
        <end position="418"/>
    </location>
</feature>
<feature type="compositionally biased region" description="Pro residues" evidence="1">
    <location>
        <begin position="279"/>
        <end position="289"/>
    </location>
</feature>
<gene>
    <name evidence="4" type="ORF">B0T46_02005</name>
</gene>
<keyword evidence="5" id="KW-1185">Reference proteome</keyword>
<evidence type="ECO:0000313" key="5">
    <source>
        <dbReference type="Proteomes" id="UP000188836"/>
    </source>
</evidence>
<dbReference type="InterPro" id="IPR031304">
    <property type="entry name" value="SLT_2"/>
</dbReference>
<dbReference type="AlphaFoldDB" id="A0A1V2TMG7"/>
<dbReference type="CDD" id="cd13399">
    <property type="entry name" value="Slt35-like"/>
    <property type="match status" value="1"/>
</dbReference>
<accession>A0A1V2TMG7</accession>
<proteinExistence type="predicted"/>
<comment type="caution">
    <text evidence="4">The sequence shown here is derived from an EMBL/GenBank/DDBJ whole genome shotgun (WGS) entry which is preliminary data.</text>
</comment>
<dbReference type="SUPFAM" id="SSF53955">
    <property type="entry name" value="Lysozyme-like"/>
    <property type="match status" value="1"/>
</dbReference>
<evidence type="ECO:0000256" key="1">
    <source>
        <dbReference type="SAM" id="MobiDB-lite"/>
    </source>
</evidence>
<evidence type="ECO:0000256" key="2">
    <source>
        <dbReference type="SAM" id="SignalP"/>
    </source>
</evidence>
<dbReference type="InterPro" id="IPR043426">
    <property type="entry name" value="MltB-like"/>
</dbReference>
<keyword evidence="2" id="KW-0732">Signal</keyword>
<evidence type="ECO:0000313" key="4">
    <source>
        <dbReference type="EMBL" id="ONM50679.1"/>
    </source>
</evidence>
<organism evidence="4 5">
    <name type="scientific">Nocardia donostiensis</name>
    <dbReference type="NCBI Taxonomy" id="1538463"/>
    <lineage>
        <taxon>Bacteria</taxon>
        <taxon>Bacillati</taxon>
        <taxon>Actinomycetota</taxon>
        <taxon>Actinomycetes</taxon>
        <taxon>Mycobacteriales</taxon>
        <taxon>Nocardiaceae</taxon>
        <taxon>Nocardia</taxon>
    </lineage>
</organism>
<dbReference type="PRINTS" id="PR01217">
    <property type="entry name" value="PRICHEXTENSN"/>
</dbReference>
<dbReference type="GO" id="GO:0008933">
    <property type="term" value="F:peptidoglycan lytic transglycosylase activity"/>
    <property type="evidence" value="ECO:0007669"/>
    <property type="project" value="TreeGrafter"/>
</dbReference>
<feature type="region of interest" description="Disordered" evidence="1">
    <location>
        <begin position="279"/>
        <end position="324"/>
    </location>
</feature>
<feature type="compositionally biased region" description="Pro residues" evidence="1">
    <location>
        <begin position="310"/>
        <end position="321"/>
    </location>
</feature>
<dbReference type="STRING" id="1538463.B0T36_00180"/>
<feature type="domain" description="Transglycosylase SLT" evidence="3">
    <location>
        <begin position="185"/>
        <end position="236"/>
    </location>
</feature>
<dbReference type="PANTHER" id="PTHR30163:SF8">
    <property type="entry name" value="LYTIC MUREIN TRANSGLYCOSYLASE"/>
    <property type="match status" value="1"/>
</dbReference>
<dbReference type="GO" id="GO:0009253">
    <property type="term" value="P:peptidoglycan catabolic process"/>
    <property type="evidence" value="ECO:0007669"/>
    <property type="project" value="TreeGrafter"/>
</dbReference>
<dbReference type="EMBL" id="MUMY01000001">
    <property type="protein sequence ID" value="ONM50679.1"/>
    <property type="molecule type" value="Genomic_DNA"/>
</dbReference>
<name>A0A1V2TMG7_9NOCA</name>
<sequence>MRIPTPIAMSALVVAGLVASGSATNTVTSSAPPEAPESLLTTDRDGTTENNTANATTSEEPVTQTLGMLPVSPQPPRNLRALSPPADGIPLFAGTVPLHTLTLPAAGNALGIPEIVLAAYRNAELALESSMPGCGLTWNLLAGIGRIESGHAGNGRTDAAGTTLTPIFGPALDGTLPGNEIIRAADGSYVRALGPMQFLPSTWSRYAADGNGDGVADPHNVFDATLAAGKYLCSGGLNLRDRAQELKAVLRYNNSMRYAADVLSWSAAYRAGGSPTPVPVSPHLVPPGSAPIEPRPDMTAVDTQTATEPPETPAPPLPDVPTPVIEPMIIIPGLPPIPCGIFCPPAPSGPPTPVPAPMPVPGPVKPDRQVQAAPAGPRDPVAPQDPAAPAPQTPGQPEHPPEPAPQPPPAGPAPQPVIRLPFGIVIPLPAPPR</sequence>
<reference evidence="4 5" key="1">
    <citation type="journal article" date="2016" name="Antonie Van Leeuwenhoek">
        <title>Nocardia donostiensis sp. nov., isolated from human respiratory specimens.</title>
        <authorList>
            <person name="Ercibengoa M."/>
            <person name="Bell M."/>
            <person name="Marimon J.M."/>
            <person name="Humrighouse B."/>
            <person name="Klenk H.P."/>
            <person name="Potter G."/>
            <person name="Perez-Trallero E."/>
        </authorList>
    </citation>
    <scope>NUCLEOTIDE SEQUENCE [LARGE SCALE GENOMIC DNA]</scope>
    <source>
        <strain evidence="4 5">X1655</strain>
    </source>
</reference>
<dbReference type="InterPro" id="IPR023346">
    <property type="entry name" value="Lysozyme-like_dom_sf"/>
</dbReference>
<feature type="chain" id="PRO_5039155638" evidence="2">
    <location>
        <begin position="26"/>
        <end position="433"/>
    </location>
</feature>